<dbReference type="RefSeq" id="WP_344037620.1">
    <property type="nucleotide sequence ID" value="NZ_BAAAKE010000008.1"/>
</dbReference>
<evidence type="ECO:0000256" key="2">
    <source>
        <dbReference type="SAM" id="Phobius"/>
    </source>
</evidence>
<evidence type="ECO:0000256" key="1">
    <source>
        <dbReference type="SAM" id="MobiDB-lite"/>
    </source>
</evidence>
<keyword evidence="2" id="KW-1133">Transmembrane helix</keyword>
<protein>
    <submittedName>
        <fullName evidence="3">Uncharacterized protein</fullName>
    </submittedName>
</protein>
<proteinExistence type="predicted"/>
<organism evidence="3 4">
    <name type="scientific">Saccharothrix xinjiangensis</name>
    <dbReference type="NCBI Taxonomy" id="204798"/>
    <lineage>
        <taxon>Bacteria</taxon>
        <taxon>Bacillati</taxon>
        <taxon>Actinomycetota</taxon>
        <taxon>Actinomycetes</taxon>
        <taxon>Pseudonocardiales</taxon>
        <taxon>Pseudonocardiaceae</taxon>
        <taxon>Saccharothrix</taxon>
    </lineage>
</organism>
<dbReference type="Proteomes" id="UP001595833">
    <property type="component" value="Unassembled WGS sequence"/>
</dbReference>
<evidence type="ECO:0000313" key="3">
    <source>
        <dbReference type="EMBL" id="MFC5058159.1"/>
    </source>
</evidence>
<comment type="caution">
    <text evidence="3">The sequence shown here is derived from an EMBL/GenBank/DDBJ whole genome shotgun (WGS) entry which is preliminary data.</text>
</comment>
<keyword evidence="2" id="KW-0812">Transmembrane</keyword>
<dbReference type="EMBL" id="JBHSJB010000031">
    <property type="protein sequence ID" value="MFC5058159.1"/>
    <property type="molecule type" value="Genomic_DNA"/>
</dbReference>
<feature type="compositionally biased region" description="Low complexity" evidence="1">
    <location>
        <begin position="84"/>
        <end position="111"/>
    </location>
</feature>
<evidence type="ECO:0000313" key="4">
    <source>
        <dbReference type="Proteomes" id="UP001595833"/>
    </source>
</evidence>
<reference evidence="4" key="1">
    <citation type="journal article" date="2019" name="Int. J. Syst. Evol. Microbiol.">
        <title>The Global Catalogue of Microorganisms (GCM) 10K type strain sequencing project: providing services to taxonomists for standard genome sequencing and annotation.</title>
        <authorList>
            <consortium name="The Broad Institute Genomics Platform"/>
            <consortium name="The Broad Institute Genome Sequencing Center for Infectious Disease"/>
            <person name="Wu L."/>
            <person name="Ma J."/>
        </authorList>
    </citation>
    <scope>NUCLEOTIDE SEQUENCE [LARGE SCALE GENOMIC DNA]</scope>
    <source>
        <strain evidence="4">KCTC 12848</strain>
    </source>
</reference>
<keyword evidence="2" id="KW-0472">Membrane</keyword>
<gene>
    <name evidence="3" type="ORF">ACFPFM_30985</name>
</gene>
<keyword evidence="4" id="KW-1185">Reference proteome</keyword>
<feature type="transmembrane region" description="Helical" evidence="2">
    <location>
        <begin position="12"/>
        <end position="30"/>
    </location>
</feature>
<name>A0ABV9Y727_9PSEU</name>
<sequence>MGDVKVHAALKVIAGSGALVLGVLLIVGALSKVSVDAEVVGVEGSGAQRSPWRPVVRFTTAEGRSVTVKLPKEVERRQPGIACRSATTRKTPRRPTTPTTSPRWPSTWVAG</sequence>
<feature type="region of interest" description="Disordered" evidence="1">
    <location>
        <begin position="77"/>
        <end position="111"/>
    </location>
</feature>
<accession>A0ABV9Y727</accession>